<dbReference type="InterPro" id="IPR050188">
    <property type="entry name" value="RluA_PseudoU_synthase"/>
</dbReference>
<dbReference type="GO" id="GO:0009982">
    <property type="term" value="F:pseudouridine synthase activity"/>
    <property type="evidence" value="ECO:0007669"/>
    <property type="project" value="InterPro"/>
</dbReference>
<keyword evidence="4" id="KW-1185">Reference proteome</keyword>
<dbReference type="Pfam" id="PF00849">
    <property type="entry name" value="PseudoU_synth_2"/>
    <property type="match status" value="1"/>
</dbReference>
<dbReference type="AlphaFoldDB" id="A0A9W7ASY5"/>
<comment type="caution">
    <text evidence="3">The sequence shown here is derived from an EMBL/GenBank/DDBJ whole genome shotgun (WGS) entry which is preliminary data.</text>
</comment>
<evidence type="ECO:0000256" key="1">
    <source>
        <dbReference type="SAM" id="SignalP"/>
    </source>
</evidence>
<feature type="chain" id="PRO_5040980379" description="Pseudouridine synthase RsuA/RluA-like domain-containing protein" evidence="1">
    <location>
        <begin position="28"/>
        <end position="424"/>
    </location>
</feature>
<dbReference type="Proteomes" id="UP001165122">
    <property type="component" value="Unassembled WGS sequence"/>
</dbReference>
<dbReference type="EMBL" id="BRXW01000705">
    <property type="protein sequence ID" value="GMH74917.1"/>
    <property type="molecule type" value="Genomic_DNA"/>
</dbReference>
<name>A0A9W7ASY5_9STRA</name>
<dbReference type="PANTHER" id="PTHR21600">
    <property type="entry name" value="MITOCHONDRIAL RNA PSEUDOURIDINE SYNTHASE"/>
    <property type="match status" value="1"/>
</dbReference>
<dbReference type="PANTHER" id="PTHR21600:SF52">
    <property type="entry name" value="PSEUDOURIDINE SYNTHASE RSUA_RLUA-LIKE DOMAIN-CONTAINING PROTEIN"/>
    <property type="match status" value="1"/>
</dbReference>
<organism evidence="3 4">
    <name type="scientific">Triparma laevis f. longispina</name>
    <dbReference type="NCBI Taxonomy" id="1714387"/>
    <lineage>
        <taxon>Eukaryota</taxon>
        <taxon>Sar</taxon>
        <taxon>Stramenopiles</taxon>
        <taxon>Ochrophyta</taxon>
        <taxon>Bolidophyceae</taxon>
        <taxon>Parmales</taxon>
        <taxon>Triparmaceae</taxon>
        <taxon>Triparma</taxon>
    </lineage>
</organism>
<sequence length="424" mass="48838">MSRGLAILSLLQITLFLVMIKTPPALALSRFLGTASTFASSNSNLERHVIHHLTEESTTLTEAIRSCQTQYDKTEYTPAQLLNLGSIYTMSSEKYKSYFNSNESKENNHKPQRTTSCTLLPPQTYIRIHWEPRRFSVTLTEKNIIYINDHYAIINKPPNLPCHSTVDNRLENVLHQFTNLTNKQALLGGRLDHDTTGLCVLSLGINFLRYYNLLLRTKTERILGSESFTPIRKFYRAACLVNSQSLKINPELEIKHYLVNSLSAPKLFIEEKSEGNDLECKLIIKSVSDRIEIDEDVRRKWDVPEEWEEIVEVEIELLTGRTHQIRGQMKAMGMPLVGDRMYYDMEKKEVEVEGEGDMCLQAFRLEFEEPVVGEGKMGRKMERRIKRGEIEEKDFVDLKVGGGRKVFEVDKPWDFTVLSPCTCF</sequence>
<evidence type="ECO:0000313" key="3">
    <source>
        <dbReference type="EMBL" id="GMH74917.1"/>
    </source>
</evidence>
<dbReference type="InterPro" id="IPR006145">
    <property type="entry name" value="PsdUridine_synth_RsuA/RluA"/>
</dbReference>
<keyword evidence="1" id="KW-0732">Signal</keyword>
<accession>A0A9W7ASY5</accession>
<evidence type="ECO:0000313" key="4">
    <source>
        <dbReference type="Proteomes" id="UP001165122"/>
    </source>
</evidence>
<proteinExistence type="predicted"/>
<feature type="domain" description="Pseudouridine synthase RsuA/RluA-like" evidence="2">
    <location>
        <begin position="150"/>
        <end position="330"/>
    </location>
</feature>
<reference evidence="4" key="1">
    <citation type="journal article" date="2023" name="Commun. Biol.">
        <title>Genome analysis of Parmales, the sister group of diatoms, reveals the evolutionary specialization of diatoms from phago-mixotrophs to photoautotrophs.</title>
        <authorList>
            <person name="Ban H."/>
            <person name="Sato S."/>
            <person name="Yoshikawa S."/>
            <person name="Yamada K."/>
            <person name="Nakamura Y."/>
            <person name="Ichinomiya M."/>
            <person name="Sato N."/>
            <person name="Blanc-Mathieu R."/>
            <person name="Endo H."/>
            <person name="Kuwata A."/>
            <person name="Ogata H."/>
        </authorList>
    </citation>
    <scope>NUCLEOTIDE SEQUENCE [LARGE SCALE GENOMIC DNA]</scope>
    <source>
        <strain evidence="4">NIES 3700</strain>
    </source>
</reference>
<dbReference type="Gene3D" id="3.30.2350.10">
    <property type="entry name" value="Pseudouridine synthase"/>
    <property type="match status" value="1"/>
</dbReference>
<protein>
    <recommendedName>
        <fullName evidence="2">Pseudouridine synthase RsuA/RluA-like domain-containing protein</fullName>
    </recommendedName>
</protein>
<dbReference type="SUPFAM" id="SSF55120">
    <property type="entry name" value="Pseudouridine synthase"/>
    <property type="match status" value="1"/>
</dbReference>
<evidence type="ECO:0000259" key="2">
    <source>
        <dbReference type="Pfam" id="PF00849"/>
    </source>
</evidence>
<dbReference type="InterPro" id="IPR020103">
    <property type="entry name" value="PsdUridine_synth_cat_dom_sf"/>
</dbReference>
<dbReference type="GO" id="GO:0000455">
    <property type="term" value="P:enzyme-directed rRNA pseudouridine synthesis"/>
    <property type="evidence" value="ECO:0007669"/>
    <property type="project" value="TreeGrafter"/>
</dbReference>
<gene>
    <name evidence="3" type="ORF">TrLO_g2014</name>
</gene>
<dbReference type="OrthoDB" id="424794at2759"/>
<dbReference type="GO" id="GO:0003723">
    <property type="term" value="F:RNA binding"/>
    <property type="evidence" value="ECO:0007669"/>
    <property type="project" value="InterPro"/>
</dbReference>
<feature type="signal peptide" evidence="1">
    <location>
        <begin position="1"/>
        <end position="27"/>
    </location>
</feature>